<protein>
    <submittedName>
        <fullName evidence="2">Uncharacterized protein</fullName>
    </submittedName>
</protein>
<reference evidence="2" key="1">
    <citation type="submission" date="2006-04" db="EMBL/GenBank/DDBJ databases">
        <title>Complete sequence of chromosome of Deinococcus geothermalis DSM 11300.</title>
        <authorList>
            <consortium name="US DOE Joint Genome Institute"/>
            <person name="Copeland A."/>
            <person name="Lucas S."/>
            <person name="Lapidus A."/>
            <person name="Barry K."/>
            <person name="Detter J.C."/>
            <person name="Glavina del Rio T."/>
            <person name="Hammon N."/>
            <person name="Israni S."/>
            <person name="Dalin E."/>
            <person name="Tice H."/>
            <person name="Pitluck S."/>
            <person name="Brettin T."/>
            <person name="Bruce D."/>
            <person name="Han C."/>
            <person name="Tapia R."/>
            <person name="Saunders E."/>
            <person name="Gilna P."/>
            <person name="Schmutz J."/>
            <person name="Larimer F."/>
            <person name="Land M."/>
            <person name="Hauser L."/>
            <person name="Kyrpides N."/>
            <person name="Kim E."/>
            <person name="Daly M.J."/>
            <person name="Fredrickson J.K."/>
            <person name="Makarova K.S."/>
            <person name="Gaidamakova E.K."/>
            <person name="Zhai M."/>
            <person name="Richardson P."/>
        </authorList>
    </citation>
    <scope>NUCLEOTIDE SEQUENCE</scope>
    <source>
        <strain evidence="2">DSM 11300</strain>
    </source>
</reference>
<gene>
    <name evidence="2" type="ordered locus">Dgeo_0218</name>
</gene>
<organism evidence="2 3">
    <name type="scientific">Deinococcus geothermalis (strain DSM 11300 / CIP 105573 / AG-3a)</name>
    <dbReference type="NCBI Taxonomy" id="319795"/>
    <lineage>
        <taxon>Bacteria</taxon>
        <taxon>Thermotogati</taxon>
        <taxon>Deinococcota</taxon>
        <taxon>Deinococci</taxon>
        <taxon>Deinococcales</taxon>
        <taxon>Deinococcaceae</taxon>
        <taxon>Deinococcus</taxon>
    </lineage>
</organism>
<feature type="region of interest" description="Disordered" evidence="1">
    <location>
        <begin position="81"/>
        <end position="104"/>
    </location>
</feature>
<evidence type="ECO:0000256" key="1">
    <source>
        <dbReference type="SAM" id="MobiDB-lite"/>
    </source>
</evidence>
<name>Q1J1W3_DEIGD</name>
<proteinExistence type="predicted"/>
<keyword evidence="3" id="KW-1185">Reference proteome</keyword>
<dbReference type="HOGENOM" id="CLU_177609_0_0_0"/>
<dbReference type="Proteomes" id="UP000002431">
    <property type="component" value="Chromosome"/>
</dbReference>
<dbReference type="AlphaFoldDB" id="Q1J1W3"/>
<sequence>MGYTAPMMWATDSLLVVDVLDEDAGLADVEDERGRTYQLPAEWLPGVHDGAAYRVTVTAAGVSFTPDPAGARLLRERSKQTLLDFADEPGEADAGADPSGQARP</sequence>
<accession>Q1J1W3</accession>
<dbReference type="STRING" id="319795.Dgeo_0218"/>
<dbReference type="EMBL" id="CP000359">
    <property type="protein sequence ID" value="ABF44521.1"/>
    <property type="molecule type" value="Genomic_DNA"/>
</dbReference>
<evidence type="ECO:0000313" key="2">
    <source>
        <dbReference type="EMBL" id="ABF44521.1"/>
    </source>
</evidence>
<dbReference type="KEGG" id="dge:Dgeo_0218"/>
<evidence type="ECO:0000313" key="3">
    <source>
        <dbReference type="Proteomes" id="UP000002431"/>
    </source>
</evidence>